<evidence type="ECO:0000313" key="2">
    <source>
        <dbReference type="EMBL" id="CAA9220770.1"/>
    </source>
</evidence>
<feature type="compositionally biased region" description="Low complexity" evidence="1">
    <location>
        <begin position="293"/>
        <end position="302"/>
    </location>
</feature>
<feature type="compositionally biased region" description="Basic residues" evidence="1">
    <location>
        <begin position="1"/>
        <end position="15"/>
    </location>
</feature>
<dbReference type="EC" id="2.7.7.4" evidence="2"/>
<dbReference type="EMBL" id="CADCTP010000047">
    <property type="protein sequence ID" value="CAA9220770.1"/>
    <property type="molecule type" value="Genomic_DNA"/>
</dbReference>
<feature type="compositionally biased region" description="Basic and acidic residues" evidence="1">
    <location>
        <begin position="16"/>
        <end position="29"/>
    </location>
</feature>
<evidence type="ECO:0000256" key="1">
    <source>
        <dbReference type="SAM" id="MobiDB-lite"/>
    </source>
</evidence>
<feature type="compositionally biased region" description="Low complexity" evidence="1">
    <location>
        <begin position="191"/>
        <end position="200"/>
    </location>
</feature>
<feature type="compositionally biased region" description="Basic and acidic residues" evidence="1">
    <location>
        <begin position="262"/>
        <end position="283"/>
    </location>
</feature>
<feature type="region of interest" description="Disordered" evidence="1">
    <location>
        <begin position="1"/>
        <end position="416"/>
    </location>
</feature>
<reference evidence="2" key="1">
    <citation type="submission" date="2020-02" db="EMBL/GenBank/DDBJ databases">
        <authorList>
            <person name="Meier V. D."/>
        </authorList>
    </citation>
    <scope>NUCLEOTIDE SEQUENCE</scope>
    <source>
        <strain evidence="2">AVDCRST_MAG41</strain>
    </source>
</reference>
<feature type="compositionally biased region" description="Low complexity" evidence="1">
    <location>
        <begin position="324"/>
        <end position="333"/>
    </location>
</feature>
<feature type="compositionally biased region" description="Basic residues" evidence="1">
    <location>
        <begin position="207"/>
        <end position="219"/>
    </location>
</feature>
<keyword evidence="2" id="KW-0808">Transferase</keyword>
<protein>
    <submittedName>
        <fullName evidence="2">Sulfate adenylyltransferase subunit 1</fullName>
        <ecNumber evidence="2">2.7.7.4</ecNumber>
    </submittedName>
</protein>
<feature type="compositionally biased region" description="Basic residues" evidence="1">
    <location>
        <begin position="43"/>
        <end position="74"/>
    </location>
</feature>
<feature type="non-terminal residue" evidence="2">
    <location>
        <position position="416"/>
    </location>
</feature>
<feature type="compositionally biased region" description="Low complexity" evidence="1">
    <location>
        <begin position="346"/>
        <end position="359"/>
    </location>
</feature>
<gene>
    <name evidence="2" type="ORF">AVDCRST_MAG41-482</name>
</gene>
<dbReference type="AlphaFoldDB" id="A0A6J4HFG4"/>
<organism evidence="2">
    <name type="scientific">uncultured Mycobacteriales bacterium</name>
    <dbReference type="NCBI Taxonomy" id="581187"/>
    <lineage>
        <taxon>Bacteria</taxon>
        <taxon>Bacillati</taxon>
        <taxon>Actinomycetota</taxon>
        <taxon>Actinomycetes</taxon>
        <taxon>Mycobacteriales</taxon>
        <taxon>environmental samples</taxon>
    </lineage>
</organism>
<feature type="compositionally biased region" description="Basic residues" evidence="1">
    <location>
        <begin position="360"/>
        <end position="369"/>
    </location>
</feature>
<proteinExistence type="predicted"/>
<accession>A0A6J4HFG4</accession>
<sequence>GPPPVRHRGFRRRRQEHPDRPAAVRHQVDLLRPAGGGGAHQPGPRRRVHQPGAAHRRAAGRARAGHHDRRRVPLLRHPAAEVHHRRHPGAPAVHPQHGHRRLHRRPGDRAGRRPEGAAGAEPAARVPGLAARRPAHRGRDQQDGPGRLGRGRLRAAARGVHRLRREARRQRRDGDPDLRAQRGQRGDPLGRLPLVRRAVPAAPPRERARRQRPQPHRRPLPGAVRDPPAVQRAPGLPRLRRHRGRRRAQAGRRRAGAAQRADQPDRRDRDRPRAGRRGVRADVGDGAPGGRPGRLPGRHALPAEQRGDLDPGRRGDGVLDDRPAAAAGRQAGDQAHHPDGAGGGPRAALPAGHQHAAPGRGRRRAGAQRHRPDPAADHPAAVPGRVPPQPHHRRLHPGRRDHERDRRRRHGDRDEL</sequence>
<feature type="compositionally biased region" description="Basic and acidic residues" evidence="1">
    <location>
        <begin position="105"/>
        <end position="115"/>
    </location>
</feature>
<keyword evidence="2" id="KW-0548">Nucleotidyltransferase</keyword>
<dbReference type="GO" id="GO:0004781">
    <property type="term" value="F:sulfate adenylyltransferase (ATP) activity"/>
    <property type="evidence" value="ECO:0007669"/>
    <property type="project" value="UniProtKB-EC"/>
</dbReference>
<feature type="compositionally biased region" description="Low complexity" evidence="1">
    <location>
        <begin position="116"/>
        <end position="128"/>
    </location>
</feature>
<name>A0A6J4HFG4_9ACTN</name>
<feature type="compositionally biased region" description="Basic and acidic residues" evidence="1">
    <location>
        <begin position="305"/>
        <end position="323"/>
    </location>
</feature>
<feature type="compositionally biased region" description="Basic residues" evidence="1">
    <location>
        <begin position="238"/>
        <end position="255"/>
    </location>
</feature>
<feature type="compositionally biased region" description="Basic residues" evidence="1">
    <location>
        <begin position="149"/>
        <end position="171"/>
    </location>
</feature>
<feature type="non-terminal residue" evidence="2">
    <location>
        <position position="1"/>
    </location>
</feature>